<reference evidence="2" key="1">
    <citation type="journal article" date="2021" name="Proc. Natl. Acad. Sci. U.S.A.">
        <title>A Catalog of Tens of Thousands of Viruses from Human Metagenomes Reveals Hidden Associations with Chronic Diseases.</title>
        <authorList>
            <person name="Tisza M.J."/>
            <person name="Buck C.B."/>
        </authorList>
    </citation>
    <scope>NUCLEOTIDE SEQUENCE</scope>
    <source>
        <strain evidence="2">CtKtV17</strain>
    </source>
</reference>
<keyword evidence="1" id="KW-0472">Membrane</keyword>
<keyword evidence="1" id="KW-1133">Transmembrane helix</keyword>
<proteinExistence type="predicted"/>
<feature type="transmembrane region" description="Helical" evidence="1">
    <location>
        <begin position="16"/>
        <end position="40"/>
    </location>
</feature>
<feature type="transmembrane region" description="Helical" evidence="1">
    <location>
        <begin position="60"/>
        <end position="79"/>
    </location>
</feature>
<accession>A0A8S5UYC4</accession>
<evidence type="ECO:0000256" key="1">
    <source>
        <dbReference type="SAM" id="Phobius"/>
    </source>
</evidence>
<evidence type="ECO:0000313" key="2">
    <source>
        <dbReference type="EMBL" id="DAF99481.1"/>
    </source>
</evidence>
<organism evidence="2">
    <name type="scientific">Phage sp. ctKtV17</name>
    <dbReference type="NCBI Taxonomy" id="2825792"/>
    <lineage>
        <taxon>Viruses</taxon>
    </lineage>
</organism>
<protein>
    <submittedName>
        <fullName evidence="2">Uncharacterized protein</fullName>
    </submittedName>
</protein>
<dbReference type="EMBL" id="BK016166">
    <property type="protein sequence ID" value="DAF99481.1"/>
    <property type="molecule type" value="Genomic_DNA"/>
</dbReference>
<sequence length="113" mass="12656">MKDKIVRFSAWAQKNWLALVIFLSVLMMIFLCAVMFSWLYGYWSNALKGTHFELASCWQGITVVCTGIAGVVALGKAAWTKLSIDSQYNSPVGEPPPYSKIMPMKGVDEKHHV</sequence>
<name>A0A8S5UYC4_9VIRU</name>
<keyword evidence="1" id="KW-0812">Transmembrane</keyword>